<sequence>MYRHVHCPCFACKGRATVRKTELRHWNETCQFTATNSASVVSNDLDNDSHISDDIFFEDVGECDQPAENTYGTGCNPELRRDLQQSDGIDDDESPMKKLVVKVVLDALRIKHKSGVSVSMFEDVLEYGKTLLYTSLGDDVDGDILTTSLLKSWNDVQLLLKEEGNEDAKQ</sequence>
<dbReference type="AlphaFoldDB" id="A0AAU9WZY6"/>
<proteinExistence type="predicted"/>
<evidence type="ECO:0000313" key="2">
    <source>
        <dbReference type="Proteomes" id="UP001159428"/>
    </source>
</evidence>
<organism evidence="1 2">
    <name type="scientific">Pocillopora meandrina</name>
    <dbReference type="NCBI Taxonomy" id="46732"/>
    <lineage>
        <taxon>Eukaryota</taxon>
        <taxon>Metazoa</taxon>
        <taxon>Cnidaria</taxon>
        <taxon>Anthozoa</taxon>
        <taxon>Hexacorallia</taxon>
        <taxon>Scleractinia</taxon>
        <taxon>Astrocoeniina</taxon>
        <taxon>Pocilloporidae</taxon>
        <taxon>Pocillopora</taxon>
    </lineage>
</organism>
<evidence type="ECO:0000313" key="1">
    <source>
        <dbReference type="EMBL" id="CAH3132255.1"/>
    </source>
</evidence>
<accession>A0AAU9WZY6</accession>
<protein>
    <recommendedName>
        <fullName evidence="3">Transposase-associated domain-containing protein</fullName>
    </recommendedName>
</protein>
<dbReference type="EMBL" id="CALNXJ010000026">
    <property type="protein sequence ID" value="CAH3132255.1"/>
    <property type="molecule type" value="Genomic_DNA"/>
</dbReference>
<evidence type="ECO:0008006" key="3">
    <source>
        <dbReference type="Google" id="ProtNLM"/>
    </source>
</evidence>
<keyword evidence="2" id="KW-1185">Reference proteome</keyword>
<name>A0AAU9WZY6_9CNID</name>
<comment type="caution">
    <text evidence="1">The sequence shown here is derived from an EMBL/GenBank/DDBJ whole genome shotgun (WGS) entry which is preliminary data.</text>
</comment>
<reference evidence="1 2" key="1">
    <citation type="submission" date="2022-05" db="EMBL/GenBank/DDBJ databases">
        <authorList>
            <consortium name="Genoscope - CEA"/>
            <person name="William W."/>
        </authorList>
    </citation>
    <scope>NUCLEOTIDE SEQUENCE [LARGE SCALE GENOMIC DNA]</scope>
</reference>
<dbReference type="Proteomes" id="UP001159428">
    <property type="component" value="Unassembled WGS sequence"/>
</dbReference>
<gene>
    <name evidence="1" type="ORF">PMEA_00014601</name>
</gene>